<evidence type="ECO:0000313" key="3">
    <source>
        <dbReference type="Proteomes" id="UP000826656"/>
    </source>
</evidence>
<sequence length="352" mass="39996">MVRAGQPSIETEAGFLGHQSMDTNYGPGEPRTTSTGRGLTYDPWMVTVYLLQGKKSKRLKQSEKNESINNTKEKGFESNKPQSPLKNLDTDMQYRSSAELVNTFKIKKEHISNECNNKAKKEHAPIAHKRKNYEDFIQPQGKSNLFGHKSNKPRLFQSGESIQEKGIKLTMHNFSFQTSSKEGVTASVHVTGTTLGNEEEQHDIQDLLSFKQVKRKLVLPATSVDKFLKKQYKEHDIDHDLPNIKHVKKKSVIPATSLDQFQKQQGIVIGDERKHVNHTVADVEYMPAPFIHEHTKGLDDLEDQEEIGEDDCAIDEEVDIDCSTKGISKQEKVRGQTTCMNIHARNLEEREK</sequence>
<comment type="caution">
    <text evidence="2">The sequence shown here is derived from an EMBL/GenBank/DDBJ whole genome shotgun (WGS) entry which is preliminary data.</text>
</comment>
<organism evidence="2 3">
    <name type="scientific">Solanum tuberosum</name>
    <name type="common">Potato</name>
    <dbReference type="NCBI Taxonomy" id="4113"/>
    <lineage>
        <taxon>Eukaryota</taxon>
        <taxon>Viridiplantae</taxon>
        <taxon>Streptophyta</taxon>
        <taxon>Embryophyta</taxon>
        <taxon>Tracheophyta</taxon>
        <taxon>Spermatophyta</taxon>
        <taxon>Magnoliopsida</taxon>
        <taxon>eudicotyledons</taxon>
        <taxon>Gunneridae</taxon>
        <taxon>Pentapetalae</taxon>
        <taxon>asterids</taxon>
        <taxon>lamiids</taxon>
        <taxon>Solanales</taxon>
        <taxon>Solanaceae</taxon>
        <taxon>Solanoideae</taxon>
        <taxon>Solaneae</taxon>
        <taxon>Solanum</taxon>
    </lineage>
</organism>
<reference evidence="2 3" key="1">
    <citation type="journal article" date="2021" name="bioRxiv">
        <title>Chromosome-scale and haplotype-resolved genome assembly of a tetraploid potato cultivar.</title>
        <authorList>
            <person name="Sun H."/>
            <person name="Jiao W.-B."/>
            <person name="Krause K."/>
            <person name="Campoy J.A."/>
            <person name="Goel M."/>
            <person name="Folz-Donahue K."/>
            <person name="Kukat C."/>
            <person name="Huettel B."/>
            <person name="Schneeberger K."/>
        </authorList>
    </citation>
    <scope>NUCLEOTIDE SEQUENCE [LARGE SCALE GENOMIC DNA]</scope>
    <source>
        <strain evidence="2">SolTubOtavaFocal</strain>
        <tissue evidence="2">Leaves</tissue>
    </source>
</reference>
<protein>
    <submittedName>
        <fullName evidence="2">Uncharacterized protein</fullName>
    </submittedName>
</protein>
<name>A0ABQ7UA39_SOLTU</name>
<feature type="region of interest" description="Disordered" evidence="1">
    <location>
        <begin position="56"/>
        <end position="88"/>
    </location>
</feature>
<accession>A0ABQ7UA39</accession>
<evidence type="ECO:0000313" key="2">
    <source>
        <dbReference type="EMBL" id="KAH0743119.1"/>
    </source>
</evidence>
<feature type="region of interest" description="Disordered" evidence="1">
    <location>
        <begin position="1"/>
        <end position="38"/>
    </location>
</feature>
<evidence type="ECO:0000256" key="1">
    <source>
        <dbReference type="SAM" id="MobiDB-lite"/>
    </source>
</evidence>
<keyword evidence="3" id="KW-1185">Reference proteome</keyword>
<dbReference type="EMBL" id="JAIVGD010000023">
    <property type="protein sequence ID" value="KAH0743119.1"/>
    <property type="molecule type" value="Genomic_DNA"/>
</dbReference>
<feature type="compositionally biased region" description="Basic and acidic residues" evidence="1">
    <location>
        <begin position="60"/>
        <end position="77"/>
    </location>
</feature>
<dbReference type="Proteomes" id="UP000826656">
    <property type="component" value="Unassembled WGS sequence"/>
</dbReference>
<proteinExistence type="predicted"/>
<gene>
    <name evidence="2" type="ORF">KY290_031112</name>
</gene>